<dbReference type="Gene3D" id="1.10.238.10">
    <property type="entry name" value="EF-hand"/>
    <property type="match status" value="1"/>
</dbReference>
<name>A0AA86P7I8_9EUKA</name>
<dbReference type="InterPro" id="IPR018247">
    <property type="entry name" value="EF_Hand_1_Ca_BS"/>
</dbReference>
<protein>
    <submittedName>
        <fullName evidence="3">EF-hand domain</fullName>
    </submittedName>
    <submittedName>
        <fullName evidence="4">EF-hand_domain</fullName>
    </submittedName>
</protein>
<dbReference type="InterPro" id="IPR002048">
    <property type="entry name" value="EF_hand_dom"/>
</dbReference>
<accession>A0AA86P7I8</accession>
<dbReference type="GO" id="GO:0005509">
    <property type="term" value="F:calcium ion binding"/>
    <property type="evidence" value="ECO:0007669"/>
    <property type="project" value="InterPro"/>
</dbReference>
<feature type="domain" description="EF-hand" evidence="2">
    <location>
        <begin position="39"/>
        <end position="74"/>
    </location>
</feature>
<dbReference type="Pfam" id="PF00036">
    <property type="entry name" value="EF-hand_1"/>
    <property type="match status" value="1"/>
</dbReference>
<organism evidence="3">
    <name type="scientific">Hexamita inflata</name>
    <dbReference type="NCBI Taxonomy" id="28002"/>
    <lineage>
        <taxon>Eukaryota</taxon>
        <taxon>Metamonada</taxon>
        <taxon>Diplomonadida</taxon>
        <taxon>Hexamitidae</taxon>
        <taxon>Hexamitinae</taxon>
        <taxon>Hexamita</taxon>
    </lineage>
</organism>
<evidence type="ECO:0000259" key="2">
    <source>
        <dbReference type="PROSITE" id="PS50222"/>
    </source>
</evidence>
<keyword evidence="5" id="KW-1185">Reference proteome</keyword>
<reference evidence="4 5" key="2">
    <citation type="submission" date="2024-07" db="EMBL/GenBank/DDBJ databases">
        <authorList>
            <person name="Akdeniz Z."/>
        </authorList>
    </citation>
    <scope>NUCLEOTIDE SEQUENCE [LARGE SCALE GENOMIC DNA]</scope>
</reference>
<dbReference type="SUPFAM" id="SSF47473">
    <property type="entry name" value="EF-hand"/>
    <property type="match status" value="1"/>
</dbReference>
<proteinExistence type="predicted"/>
<dbReference type="PROSITE" id="PS50222">
    <property type="entry name" value="EF_HAND_2"/>
    <property type="match status" value="1"/>
</dbReference>
<reference evidence="3" key="1">
    <citation type="submission" date="2023-06" db="EMBL/GenBank/DDBJ databases">
        <authorList>
            <person name="Kurt Z."/>
        </authorList>
    </citation>
    <scope>NUCLEOTIDE SEQUENCE</scope>
</reference>
<dbReference type="AlphaFoldDB" id="A0AA86P7I8"/>
<gene>
    <name evidence="3" type="ORF">HINF_LOCUS21064</name>
    <name evidence="4" type="ORF">HINF_LOCUS2610</name>
</gene>
<sequence length="77" mass="9496">MKYTKQDYEDWWFKYNQNHDKGVFNGELYLFLLEMKLDPERARVNKYMKQFDKNGDGKLEVDEWCELMAHIFANHIQ</sequence>
<dbReference type="InterPro" id="IPR011992">
    <property type="entry name" value="EF-hand-dom_pair"/>
</dbReference>
<comment type="caution">
    <text evidence="3">The sequence shown here is derived from an EMBL/GenBank/DDBJ whole genome shotgun (WGS) entry which is preliminary data.</text>
</comment>
<evidence type="ECO:0000256" key="1">
    <source>
        <dbReference type="ARBA" id="ARBA00022837"/>
    </source>
</evidence>
<keyword evidence="1" id="KW-0106">Calcium</keyword>
<evidence type="ECO:0000313" key="3">
    <source>
        <dbReference type="EMBL" id="CAI9933419.1"/>
    </source>
</evidence>
<dbReference type="EMBL" id="CATOUU010000531">
    <property type="protein sequence ID" value="CAI9933419.1"/>
    <property type="molecule type" value="Genomic_DNA"/>
</dbReference>
<dbReference type="Proteomes" id="UP001642409">
    <property type="component" value="Unassembled WGS sequence"/>
</dbReference>
<evidence type="ECO:0000313" key="5">
    <source>
        <dbReference type="Proteomes" id="UP001642409"/>
    </source>
</evidence>
<dbReference type="PROSITE" id="PS00018">
    <property type="entry name" value="EF_HAND_1"/>
    <property type="match status" value="1"/>
</dbReference>
<dbReference type="EMBL" id="CAXDID020000004">
    <property type="protein sequence ID" value="CAL5973907.1"/>
    <property type="molecule type" value="Genomic_DNA"/>
</dbReference>
<dbReference type="SMART" id="SM00054">
    <property type="entry name" value="EFh"/>
    <property type="match status" value="1"/>
</dbReference>
<evidence type="ECO:0000313" key="4">
    <source>
        <dbReference type="EMBL" id="CAL5973907.1"/>
    </source>
</evidence>